<feature type="binding site" evidence="10">
    <location>
        <position position="40"/>
    </location>
    <ligand>
        <name>ATP</name>
        <dbReference type="ChEBI" id="CHEBI:30616"/>
    </ligand>
</feature>
<comment type="caution">
    <text evidence="13">The sequence shown here is derived from an EMBL/GenBank/DDBJ whole genome shotgun (WGS) entry which is preliminary data.</text>
</comment>
<comment type="catalytic activity">
    <reaction evidence="9">
        <text>L-seryl-[protein] + ATP = O-phospho-L-seryl-[protein] + ADP + H(+)</text>
        <dbReference type="Rhea" id="RHEA:17989"/>
        <dbReference type="Rhea" id="RHEA-COMP:9863"/>
        <dbReference type="Rhea" id="RHEA-COMP:11604"/>
        <dbReference type="ChEBI" id="CHEBI:15378"/>
        <dbReference type="ChEBI" id="CHEBI:29999"/>
        <dbReference type="ChEBI" id="CHEBI:30616"/>
        <dbReference type="ChEBI" id="CHEBI:83421"/>
        <dbReference type="ChEBI" id="CHEBI:456216"/>
        <dbReference type="EC" id="2.7.11.1"/>
    </reaction>
</comment>
<keyword evidence="3 11" id="KW-0723">Serine/threonine-protein kinase</keyword>
<dbReference type="Gene3D" id="3.30.200.20">
    <property type="entry name" value="Phosphorylase Kinase, domain 1"/>
    <property type="match status" value="1"/>
</dbReference>
<evidence type="ECO:0000313" key="13">
    <source>
        <dbReference type="EMBL" id="KAK8854274.1"/>
    </source>
</evidence>
<feature type="domain" description="Protein kinase" evidence="12">
    <location>
        <begin position="11"/>
        <end position="273"/>
    </location>
</feature>
<organism evidence="13 14">
    <name type="scientific">Tritrichomonas musculus</name>
    <dbReference type="NCBI Taxonomy" id="1915356"/>
    <lineage>
        <taxon>Eukaryota</taxon>
        <taxon>Metamonada</taxon>
        <taxon>Parabasalia</taxon>
        <taxon>Tritrichomonadida</taxon>
        <taxon>Tritrichomonadidae</taxon>
        <taxon>Tritrichomonas</taxon>
    </lineage>
</organism>
<evidence type="ECO:0000256" key="7">
    <source>
        <dbReference type="ARBA" id="ARBA00022840"/>
    </source>
</evidence>
<dbReference type="Pfam" id="PF00069">
    <property type="entry name" value="Pkinase"/>
    <property type="match status" value="1"/>
</dbReference>
<dbReference type="InterPro" id="IPR000719">
    <property type="entry name" value="Prot_kinase_dom"/>
</dbReference>
<keyword evidence="6 13" id="KW-0418">Kinase</keyword>
<evidence type="ECO:0000259" key="12">
    <source>
        <dbReference type="PROSITE" id="PS50011"/>
    </source>
</evidence>
<name>A0ABR2HX97_9EUKA</name>
<dbReference type="InterPro" id="IPR011993">
    <property type="entry name" value="PH-like_dom_sf"/>
</dbReference>
<keyword evidence="5 10" id="KW-0547">Nucleotide-binding</keyword>
<dbReference type="InterPro" id="IPR017441">
    <property type="entry name" value="Protein_kinase_ATP_BS"/>
</dbReference>
<keyword evidence="4" id="KW-0808">Transferase</keyword>
<dbReference type="SMART" id="SM00220">
    <property type="entry name" value="S_TKc"/>
    <property type="match status" value="1"/>
</dbReference>
<dbReference type="InterPro" id="IPR008271">
    <property type="entry name" value="Ser/Thr_kinase_AS"/>
</dbReference>
<sequence>MDQTNFRLEDFIVENPIGQGAYGQIYKAVEQRSGKEFALKALNRRFLLKMKKQNLPIIEKNAIIRCHSIFVIHLFGTFKDDSNLYFVFELAEHGDLAEAINDIGSLNIDVARLLSSQLLMALSVCHQNNIIHRDIKPENILLDSKNHVKLSDFGTALINKENSHCLIRSSIVGTPAFVAPELLNDGQICYSSDIWSFGCVIFNILTGDPPFEGTNPAELMENITALNFSPASKRLPKLANDLIMKILVLDPAKRLGYGEENQGYPSIKNHPFFKGVDWNTLSKIEMPLFTKFEEEPAPTIVDDRLLPGEKIILQEDLLHKRKIRWQERTVFLTSMKRLLLYNPKKDNKFKHEIKFSADSHVECNPNGRDWTLSSGKVQNTFRCKDKNSGMWAATLMREMMKP</sequence>
<evidence type="ECO:0000256" key="8">
    <source>
        <dbReference type="ARBA" id="ARBA00047899"/>
    </source>
</evidence>
<evidence type="ECO:0000256" key="2">
    <source>
        <dbReference type="ARBA" id="ARBA00012513"/>
    </source>
</evidence>
<dbReference type="InterPro" id="IPR039046">
    <property type="entry name" value="PDPK1"/>
</dbReference>
<evidence type="ECO:0000256" key="1">
    <source>
        <dbReference type="ARBA" id="ARBA00010006"/>
    </source>
</evidence>
<evidence type="ECO:0000256" key="3">
    <source>
        <dbReference type="ARBA" id="ARBA00022527"/>
    </source>
</evidence>
<accession>A0ABR2HX97</accession>
<dbReference type="Gene3D" id="2.30.29.30">
    <property type="entry name" value="Pleckstrin-homology domain (PH domain)/Phosphotyrosine-binding domain (PTB)"/>
    <property type="match status" value="1"/>
</dbReference>
<dbReference type="InterPro" id="IPR011009">
    <property type="entry name" value="Kinase-like_dom_sf"/>
</dbReference>
<evidence type="ECO:0000256" key="5">
    <source>
        <dbReference type="ARBA" id="ARBA00022741"/>
    </source>
</evidence>
<dbReference type="SUPFAM" id="SSF50729">
    <property type="entry name" value="PH domain-like"/>
    <property type="match status" value="1"/>
</dbReference>
<evidence type="ECO:0000256" key="6">
    <source>
        <dbReference type="ARBA" id="ARBA00022777"/>
    </source>
</evidence>
<dbReference type="Proteomes" id="UP001470230">
    <property type="component" value="Unassembled WGS sequence"/>
</dbReference>
<gene>
    <name evidence="13" type="ORF">M9Y10_016833</name>
</gene>
<comment type="similarity">
    <text evidence="1">Belongs to the protein kinase superfamily. AGC Ser/Thr protein kinase family. PDPK1 subfamily.</text>
</comment>
<dbReference type="EMBL" id="JAPFFF010000021">
    <property type="protein sequence ID" value="KAK8854274.1"/>
    <property type="molecule type" value="Genomic_DNA"/>
</dbReference>
<proteinExistence type="inferred from homology"/>
<reference evidence="13 14" key="1">
    <citation type="submission" date="2024-04" db="EMBL/GenBank/DDBJ databases">
        <title>Tritrichomonas musculus Genome.</title>
        <authorList>
            <person name="Alves-Ferreira E."/>
            <person name="Grigg M."/>
            <person name="Lorenzi H."/>
            <person name="Galac M."/>
        </authorList>
    </citation>
    <scope>NUCLEOTIDE SEQUENCE [LARGE SCALE GENOMIC DNA]</scope>
    <source>
        <strain evidence="13 14">EAF2021</strain>
    </source>
</reference>
<keyword evidence="14" id="KW-1185">Reference proteome</keyword>
<evidence type="ECO:0000313" key="14">
    <source>
        <dbReference type="Proteomes" id="UP001470230"/>
    </source>
</evidence>
<comment type="catalytic activity">
    <reaction evidence="8">
        <text>L-threonyl-[protein] + ATP = O-phospho-L-threonyl-[protein] + ADP + H(+)</text>
        <dbReference type="Rhea" id="RHEA:46608"/>
        <dbReference type="Rhea" id="RHEA-COMP:11060"/>
        <dbReference type="Rhea" id="RHEA-COMP:11605"/>
        <dbReference type="ChEBI" id="CHEBI:15378"/>
        <dbReference type="ChEBI" id="CHEBI:30013"/>
        <dbReference type="ChEBI" id="CHEBI:30616"/>
        <dbReference type="ChEBI" id="CHEBI:61977"/>
        <dbReference type="ChEBI" id="CHEBI:456216"/>
        <dbReference type="EC" id="2.7.11.1"/>
    </reaction>
</comment>
<evidence type="ECO:0000256" key="11">
    <source>
        <dbReference type="RuleBase" id="RU000304"/>
    </source>
</evidence>
<dbReference type="SUPFAM" id="SSF56112">
    <property type="entry name" value="Protein kinase-like (PK-like)"/>
    <property type="match status" value="1"/>
</dbReference>
<dbReference type="PANTHER" id="PTHR24356">
    <property type="entry name" value="SERINE/THREONINE-PROTEIN KINASE"/>
    <property type="match status" value="1"/>
</dbReference>
<protein>
    <recommendedName>
        <fullName evidence="2">non-specific serine/threonine protein kinase</fullName>
        <ecNumber evidence="2">2.7.11.1</ecNumber>
    </recommendedName>
</protein>
<evidence type="ECO:0000256" key="10">
    <source>
        <dbReference type="PROSITE-ProRule" id="PRU10141"/>
    </source>
</evidence>
<dbReference type="GO" id="GO:0016301">
    <property type="term" value="F:kinase activity"/>
    <property type="evidence" value="ECO:0007669"/>
    <property type="project" value="UniProtKB-KW"/>
</dbReference>
<dbReference type="EC" id="2.7.11.1" evidence="2"/>
<dbReference type="CDD" id="cd05581">
    <property type="entry name" value="STKc_PDK1"/>
    <property type="match status" value="1"/>
</dbReference>
<dbReference type="Gene3D" id="1.10.510.10">
    <property type="entry name" value="Transferase(Phosphotransferase) domain 1"/>
    <property type="match status" value="1"/>
</dbReference>
<dbReference type="PROSITE" id="PS50011">
    <property type="entry name" value="PROTEIN_KINASE_DOM"/>
    <property type="match status" value="1"/>
</dbReference>
<keyword evidence="7 10" id="KW-0067">ATP-binding</keyword>
<evidence type="ECO:0000256" key="9">
    <source>
        <dbReference type="ARBA" id="ARBA00048679"/>
    </source>
</evidence>
<evidence type="ECO:0000256" key="4">
    <source>
        <dbReference type="ARBA" id="ARBA00022679"/>
    </source>
</evidence>
<dbReference type="PROSITE" id="PS00107">
    <property type="entry name" value="PROTEIN_KINASE_ATP"/>
    <property type="match status" value="1"/>
</dbReference>
<dbReference type="InterPro" id="IPR050236">
    <property type="entry name" value="Ser_Thr_kinase_AGC"/>
</dbReference>
<dbReference type="PROSITE" id="PS00108">
    <property type="entry name" value="PROTEIN_KINASE_ST"/>
    <property type="match status" value="1"/>
</dbReference>
<dbReference type="PANTHER" id="PTHR24356:SF163">
    <property type="entry name" value="3-PHOSPHOINOSITIDE-DEPENDENT PROTEIN KINASE 1-RELATED"/>
    <property type="match status" value="1"/>
</dbReference>